<proteinExistence type="predicted"/>
<dbReference type="EMBL" id="JACOSL010000047">
    <property type="protein sequence ID" value="MBI1757048.1"/>
    <property type="molecule type" value="Genomic_DNA"/>
</dbReference>
<evidence type="ECO:0000313" key="2">
    <source>
        <dbReference type="Proteomes" id="UP000727962"/>
    </source>
</evidence>
<dbReference type="GO" id="GO:0043565">
    <property type="term" value="F:sequence-specific DNA binding"/>
    <property type="evidence" value="ECO:0007669"/>
    <property type="project" value="InterPro"/>
</dbReference>
<reference evidence="1" key="1">
    <citation type="submission" date="2020-07" db="EMBL/GenBank/DDBJ databases">
        <title>Huge and variable diversity of episymbiotic CPR bacteria and DPANN archaea in groundwater ecosystems.</title>
        <authorList>
            <person name="He C.Y."/>
            <person name="Keren R."/>
            <person name="Whittaker M."/>
            <person name="Farag I.F."/>
            <person name="Doudna J."/>
            <person name="Cate J.H.D."/>
            <person name="Banfield J.F."/>
        </authorList>
    </citation>
    <scope>NUCLEOTIDE SEQUENCE</scope>
    <source>
        <strain evidence="1">NC_groundwater_17_Pr7_B-0.1um_64_12</strain>
    </source>
</reference>
<comment type="caution">
    <text evidence="1">The sequence shown here is derived from an EMBL/GenBank/DDBJ whole genome shotgun (WGS) entry which is preliminary data.</text>
</comment>
<organism evidence="1 2">
    <name type="scientific">Fimbriimonas ginsengisoli</name>
    <dbReference type="NCBI Taxonomy" id="1005039"/>
    <lineage>
        <taxon>Bacteria</taxon>
        <taxon>Bacillati</taxon>
        <taxon>Armatimonadota</taxon>
        <taxon>Fimbriimonadia</taxon>
        <taxon>Fimbriimonadales</taxon>
        <taxon>Fimbriimonadaceae</taxon>
        <taxon>Fimbriimonas</taxon>
    </lineage>
</organism>
<name>A0A931PU47_FIMGI</name>
<dbReference type="Proteomes" id="UP000727962">
    <property type="component" value="Unassembled WGS sequence"/>
</dbReference>
<evidence type="ECO:0000313" key="1">
    <source>
        <dbReference type="EMBL" id="MBI1757048.1"/>
    </source>
</evidence>
<sequence>MKGWEAIAADLRKRAQAMHEAREAGLVRCRELIQLSARCIRHVHRHQWKEADALLTQARGVASQARSALGPYPELLHAGYLHDAEKEMVEASAVIAIVRGEDIPTPETLGVDPMSYLNGMGEAASEVRRYALDEMRRGNLEAAEAILAQMEAIYDELITFDYADSMTGGLRRTCDALRAVVERTRSDLTATASQHELVQELRSVRSRLGDS</sequence>
<dbReference type="Gene3D" id="1.20.58.2140">
    <property type="match status" value="1"/>
</dbReference>
<protein>
    <submittedName>
        <fullName evidence="1">Haloacid dehalogenase</fullName>
    </submittedName>
</protein>
<dbReference type="AlphaFoldDB" id="A0A931PU47"/>
<dbReference type="InterPro" id="IPR036081">
    <property type="entry name" value="Translin_sf"/>
</dbReference>
<accession>A0A931PU47</accession>
<dbReference type="SUPFAM" id="SSF74784">
    <property type="entry name" value="Translin"/>
    <property type="match status" value="1"/>
</dbReference>
<dbReference type="CDD" id="cd14820">
    <property type="entry name" value="TRAX"/>
    <property type="match status" value="1"/>
</dbReference>
<gene>
    <name evidence="1" type="ORF">HYR64_08080</name>
</gene>